<feature type="domain" description="Coenzyme PQQ synthesis protein F C-terminal lobe" evidence="9">
    <location>
        <begin position="462"/>
        <end position="587"/>
    </location>
</feature>
<dbReference type="InterPro" id="IPR011844">
    <property type="entry name" value="PQQ_synth_PqqF"/>
</dbReference>
<organism evidence="11 12">
    <name type="scientific">Aquipseudomonas alcaligenes</name>
    <name type="common">Pseudomonas alcaligenes</name>
    <dbReference type="NCBI Taxonomy" id="43263"/>
    <lineage>
        <taxon>Bacteria</taxon>
        <taxon>Pseudomonadati</taxon>
        <taxon>Pseudomonadota</taxon>
        <taxon>Gammaproteobacteria</taxon>
        <taxon>Pseudomonadales</taxon>
        <taxon>Pseudomonadaceae</taxon>
        <taxon>Aquipseudomonas</taxon>
    </lineage>
</organism>
<keyword evidence="4" id="KW-0378">Hydrolase</keyword>
<dbReference type="NCBIfam" id="TIGR02110">
    <property type="entry name" value="PQQ_syn_pqqF"/>
    <property type="match status" value="1"/>
</dbReference>
<evidence type="ECO:0000256" key="4">
    <source>
        <dbReference type="ARBA" id="ARBA00022801"/>
    </source>
</evidence>
<dbReference type="InterPro" id="IPR011765">
    <property type="entry name" value="Pept_M16_N"/>
</dbReference>
<feature type="domain" description="Coenzyme PQQ synthesis protein F-like C-terminal lobe" evidence="10">
    <location>
        <begin position="651"/>
        <end position="738"/>
    </location>
</feature>
<sequence length="797" mass="84167">MPLWHRQANGCLVGAVQQPGAARAALIVEVAAGSHDEPPAWPGLAHLLEHLLFLGGAGYLAEQRLLPFVQACAGRVNASTRARHSEYHCEVPAALLEEAGLRLLDMMVRPRLAADELVGESQVLEAEYQARAADPQQQGLSALLAGLADSHPCRAFVAGNAASLAPRPAELQQALSDFHRRFYRAGACRLLLVGPQGAADLLALGERLAQQLDGAAAPACEAVPALLPLRAAHWQLGQSGGPPRIWLGLVFEKRDADLRAHLQLLGERLASALPGGLLHGLRQAGLADELRVLPAYQHAGQALLALELLPGVSGAQRCARVRGAVLDWLRQGAAAESWSAWLSARAQALPWRLASLAPLELGRFWLTEERGALAPDAAGMAALLQGFTPQQLLSVQAETGLQLDSSEACGFHLPLQAATLAEQTGALPLLPCGGNPLLAPVSFNAVAPAPALQQVSCAGTQAVLLLRWQFRAAAPGLAAQLLLRETQEAARELGLQLAGQPCATAWQLRIQGAAALLPQALQQSLQSLRASVPAAELARLQTQQALRTAGEMPIRRLLQWLPQILLADAADTGALPADWDTARWQGLLVGPQSIGPALPALPGVPEPGTPRALLASGRHWHQLPATAGDSALLLFCPLPSPQVADEACWRLLGRLLAPAFHQRLRVELQLGYGLFCGYHEVDGQGGLLFAVQSAKAVPAELLAQIEAFLASQCVRLALLSLDQLHSVSRQLQQDLQAQGAVELAALLWPHCLAGHGPARLAALCAALPALTATALAEALAALIQEQSPWLLLACPTI</sequence>
<keyword evidence="2" id="KW-0645">Protease</keyword>
<dbReference type="Pfam" id="PF00675">
    <property type="entry name" value="Peptidase_M16"/>
    <property type="match status" value="1"/>
</dbReference>
<dbReference type="SUPFAM" id="SSF63411">
    <property type="entry name" value="LuxS/MPP-like metallohydrolase"/>
    <property type="match status" value="2"/>
</dbReference>
<evidence type="ECO:0000313" key="12">
    <source>
        <dbReference type="Proteomes" id="UP000744555"/>
    </source>
</evidence>
<dbReference type="Pfam" id="PF22454">
    <property type="entry name" value="PQQ_syn_pqqF_N_2"/>
    <property type="match status" value="1"/>
</dbReference>
<dbReference type="Gene3D" id="3.30.830.10">
    <property type="entry name" value="Metalloenzyme, LuxS/M16 peptidase-like"/>
    <property type="match status" value="2"/>
</dbReference>
<dbReference type="EMBL" id="LZEU01000001">
    <property type="protein sequence ID" value="MBC9249859.1"/>
    <property type="molecule type" value="Genomic_DNA"/>
</dbReference>
<dbReference type="InterPro" id="IPR011249">
    <property type="entry name" value="Metalloenz_LuxS/M16"/>
</dbReference>
<evidence type="ECO:0000256" key="5">
    <source>
        <dbReference type="ARBA" id="ARBA00022833"/>
    </source>
</evidence>
<protein>
    <submittedName>
        <fullName evidence="11">Coenzyme PQQ biosynthesis protein PqqF</fullName>
    </submittedName>
</protein>
<feature type="domain" description="Peptidase M16 N-terminal" evidence="7">
    <location>
        <begin position="16"/>
        <end position="143"/>
    </location>
</feature>
<keyword evidence="3" id="KW-0479">Metal-binding</keyword>
<dbReference type="Pfam" id="PF22455">
    <property type="entry name" value="PqqF_C_3"/>
    <property type="match status" value="1"/>
</dbReference>
<comment type="caution">
    <text evidence="11">The sequence shown here is derived from an EMBL/GenBank/DDBJ whole genome shotgun (WGS) entry which is preliminary data.</text>
</comment>
<evidence type="ECO:0000256" key="1">
    <source>
        <dbReference type="ARBA" id="ARBA00007261"/>
    </source>
</evidence>
<evidence type="ECO:0000259" key="7">
    <source>
        <dbReference type="Pfam" id="PF00675"/>
    </source>
</evidence>
<feature type="domain" description="Coenzyme PQQ synthesis protein F N-terminal lobe" evidence="8">
    <location>
        <begin position="248"/>
        <end position="331"/>
    </location>
</feature>
<evidence type="ECO:0000259" key="9">
    <source>
        <dbReference type="Pfam" id="PF22455"/>
    </source>
</evidence>
<name>A0ABR7RYI2_AQUAC</name>
<keyword evidence="6" id="KW-0482">Metalloprotease</keyword>
<keyword evidence="12" id="KW-1185">Reference proteome</keyword>
<evidence type="ECO:0000313" key="11">
    <source>
        <dbReference type="EMBL" id="MBC9249859.1"/>
    </source>
</evidence>
<dbReference type="PANTHER" id="PTHR43690:SF17">
    <property type="entry name" value="PROTEIN YHJJ"/>
    <property type="match status" value="1"/>
</dbReference>
<evidence type="ECO:0000256" key="6">
    <source>
        <dbReference type="ARBA" id="ARBA00023049"/>
    </source>
</evidence>
<dbReference type="InterPro" id="IPR050626">
    <property type="entry name" value="Peptidase_M16"/>
</dbReference>
<dbReference type="InterPro" id="IPR054740">
    <property type="entry name" value="PqqF_N_2"/>
</dbReference>
<dbReference type="PANTHER" id="PTHR43690">
    <property type="entry name" value="NARDILYSIN"/>
    <property type="match status" value="1"/>
</dbReference>
<evidence type="ECO:0000259" key="10">
    <source>
        <dbReference type="Pfam" id="PF22456"/>
    </source>
</evidence>
<dbReference type="InterPro" id="IPR054733">
    <property type="entry name" value="PqqF_C_3"/>
</dbReference>
<dbReference type="Pfam" id="PF22456">
    <property type="entry name" value="PqqF-like_C_4"/>
    <property type="match status" value="1"/>
</dbReference>
<accession>A0ABR7RYI2</accession>
<dbReference type="InterPro" id="IPR054734">
    <property type="entry name" value="PqqF-like_C_4"/>
</dbReference>
<evidence type="ECO:0000259" key="8">
    <source>
        <dbReference type="Pfam" id="PF22454"/>
    </source>
</evidence>
<keyword evidence="5" id="KW-0862">Zinc</keyword>
<dbReference type="Proteomes" id="UP000744555">
    <property type="component" value="Unassembled WGS sequence"/>
</dbReference>
<evidence type="ECO:0000256" key="2">
    <source>
        <dbReference type="ARBA" id="ARBA00022670"/>
    </source>
</evidence>
<gene>
    <name evidence="11" type="ORF">A9179_06175</name>
</gene>
<comment type="similarity">
    <text evidence="1">Belongs to the peptidase M16 family.</text>
</comment>
<proteinExistence type="inferred from homology"/>
<evidence type="ECO:0000256" key="3">
    <source>
        <dbReference type="ARBA" id="ARBA00022723"/>
    </source>
</evidence>
<reference evidence="11 12" key="1">
    <citation type="submission" date="2016-06" db="EMBL/GenBank/DDBJ databases">
        <authorList>
            <person name="Ramos C."/>
            <person name="Pintado A."/>
            <person name="Crespo-Gomez J.I."/>
        </authorList>
    </citation>
    <scope>NUCLEOTIDE SEQUENCE [LARGE SCALE GENOMIC DNA]</scope>
    <source>
        <strain evidence="11 12">AVO110</strain>
    </source>
</reference>